<dbReference type="InterPro" id="IPR036388">
    <property type="entry name" value="WH-like_DNA-bd_sf"/>
</dbReference>
<protein>
    <submittedName>
        <fullName evidence="5">ArsR family transcriptional regulator</fullName>
    </submittedName>
</protein>
<dbReference type="PANTHER" id="PTHR43132">
    <property type="entry name" value="ARSENICAL RESISTANCE OPERON REPRESSOR ARSR-RELATED"/>
    <property type="match status" value="1"/>
</dbReference>
<gene>
    <name evidence="5" type="ORF">GCM10009801_30190</name>
</gene>
<evidence type="ECO:0000259" key="4">
    <source>
        <dbReference type="PROSITE" id="PS50987"/>
    </source>
</evidence>
<evidence type="ECO:0000256" key="3">
    <source>
        <dbReference type="ARBA" id="ARBA00023163"/>
    </source>
</evidence>
<feature type="domain" description="HTH arsR-type" evidence="4">
    <location>
        <begin position="262"/>
        <end position="347"/>
    </location>
</feature>
<dbReference type="InterPro" id="IPR051011">
    <property type="entry name" value="Metal_resp_trans_reg"/>
</dbReference>
<evidence type="ECO:0000313" key="5">
    <source>
        <dbReference type="EMBL" id="GAA2075506.1"/>
    </source>
</evidence>
<dbReference type="CDD" id="cd00090">
    <property type="entry name" value="HTH_ARSR"/>
    <property type="match status" value="1"/>
</dbReference>
<evidence type="ECO:0000313" key="6">
    <source>
        <dbReference type="Proteomes" id="UP001500016"/>
    </source>
</evidence>
<keyword evidence="3" id="KW-0804">Transcription</keyword>
<keyword evidence="1" id="KW-0805">Transcription regulation</keyword>
<dbReference type="InterPro" id="IPR036390">
    <property type="entry name" value="WH_DNA-bd_sf"/>
</dbReference>
<dbReference type="EMBL" id="BAAAPE010000007">
    <property type="protein sequence ID" value="GAA2075506.1"/>
    <property type="molecule type" value="Genomic_DNA"/>
</dbReference>
<accession>A0ABP5HJ93</accession>
<dbReference type="SMART" id="SM00418">
    <property type="entry name" value="HTH_ARSR"/>
    <property type="match status" value="1"/>
</dbReference>
<dbReference type="RefSeq" id="WP_344528064.1">
    <property type="nucleotide sequence ID" value="NZ_BAAAPE010000007.1"/>
</dbReference>
<dbReference type="InterPro" id="IPR011991">
    <property type="entry name" value="ArsR-like_HTH"/>
</dbReference>
<dbReference type="InterPro" id="IPR001845">
    <property type="entry name" value="HTH_ArsR_DNA-bd_dom"/>
</dbReference>
<dbReference type="SUPFAM" id="SSF46785">
    <property type="entry name" value="Winged helix' DNA-binding domain"/>
    <property type="match status" value="1"/>
</dbReference>
<organism evidence="5 6">
    <name type="scientific">Streptomyces albiaxialis</name>
    <dbReference type="NCBI Taxonomy" id="329523"/>
    <lineage>
        <taxon>Bacteria</taxon>
        <taxon>Bacillati</taxon>
        <taxon>Actinomycetota</taxon>
        <taxon>Actinomycetes</taxon>
        <taxon>Kitasatosporales</taxon>
        <taxon>Streptomycetaceae</taxon>
        <taxon>Streptomyces</taxon>
    </lineage>
</organism>
<proteinExistence type="predicted"/>
<dbReference type="PANTHER" id="PTHR43132:SF6">
    <property type="entry name" value="HTH-TYPE TRANSCRIPTIONAL REPRESSOR CZRA"/>
    <property type="match status" value="1"/>
</dbReference>
<dbReference type="Pfam" id="PF01022">
    <property type="entry name" value="HTH_5"/>
    <property type="match status" value="1"/>
</dbReference>
<reference evidence="6" key="1">
    <citation type="journal article" date="2019" name="Int. J. Syst. Evol. Microbiol.">
        <title>The Global Catalogue of Microorganisms (GCM) 10K type strain sequencing project: providing services to taxonomists for standard genome sequencing and annotation.</title>
        <authorList>
            <consortium name="The Broad Institute Genomics Platform"/>
            <consortium name="The Broad Institute Genome Sequencing Center for Infectious Disease"/>
            <person name="Wu L."/>
            <person name="Ma J."/>
        </authorList>
    </citation>
    <scope>NUCLEOTIDE SEQUENCE [LARGE SCALE GENOMIC DNA]</scope>
    <source>
        <strain evidence="6">JCM 15478</strain>
    </source>
</reference>
<evidence type="ECO:0000256" key="1">
    <source>
        <dbReference type="ARBA" id="ARBA00023015"/>
    </source>
</evidence>
<sequence length="347" mass="37099">MFQVGLGAGALARVRFAVSPLMEAHFLVRQTWSGAWTYPPTAWVRRTRSEADREAWPGRGEFVLLPALFQVCGAYVPDFLTPEPSAPQPDVRDELHGVATADGGRVAAEMAAALEGVAERGRTGTPQLAAVRDALERGEREFAQAAADELERFWRGRLAPYWARLSGAAEADIEHRGRVLARTGLGAGLASLHPGVRLSGAGTGGGAGDVLRVPHRYDGDAGTVDDLVLVPSAMLSGCALSVDVCGVRGAALMYPAREAGEEREEWEGKGASALGAVLGHTRYVLLLSLASPRTTTRLAAEHHLTPATVSYHLRRLHAAGLLSRARDGAEVHYRRTDEAERLLAEGH</sequence>
<dbReference type="Proteomes" id="UP001500016">
    <property type="component" value="Unassembled WGS sequence"/>
</dbReference>
<evidence type="ECO:0000256" key="2">
    <source>
        <dbReference type="ARBA" id="ARBA00023125"/>
    </source>
</evidence>
<keyword evidence="2" id="KW-0238">DNA-binding</keyword>
<comment type="caution">
    <text evidence="5">The sequence shown here is derived from an EMBL/GenBank/DDBJ whole genome shotgun (WGS) entry which is preliminary data.</text>
</comment>
<dbReference type="PROSITE" id="PS50987">
    <property type="entry name" value="HTH_ARSR_2"/>
    <property type="match status" value="1"/>
</dbReference>
<name>A0ABP5HJ93_9ACTN</name>
<keyword evidence="6" id="KW-1185">Reference proteome</keyword>
<dbReference type="Gene3D" id="1.10.10.10">
    <property type="entry name" value="Winged helix-like DNA-binding domain superfamily/Winged helix DNA-binding domain"/>
    <property type="match status" value="1"/>
</dbReference>